<dbReference type="RefSeq" id="WP_272445634.1">
    <property type="nucleotide sequence ID" value="NZ_JAMQKC010000004.1"/>
</dbReference>
<accession>A0A9X4AEI8</accession>
<sequence length="227" mass="26336">MELDGLTGRVYKITDWILVFVTVNIIWFIFNLPIVYLSISMLLIDEIEQYILLVTMILMLTPFVFFPSTTAMFGVIRKKILDDEVELKIVKSFWFYYKDNYKHSVIGGCIISFLWVILAVDYYFFAQNLSELFSYLFIALSLILFVFTLYFFAVTVHVYSGIVSGLRNAIFFTFGNPVISFGIGLISVLFIYVSFQISTFFIPFFLGSLIAYISFLGFVRVFKNIQP</sequence>
<protein>
    <submittedName>
        <fullName evidence="2">DUF624 domain-containing protein</fullName>
    </submittedName>
</protein>
<organism evidence="2 3">
    <name type="scientific">Aquibacillus salsiterrae</name>
    <dbReference type="NCBI Taxonomy" id="2950439"/>
    <lineage>
        <taxon>Bacteria</taxon>
        <taxon>Bacillati</taxon>
        <taxon>Bacillota</taxon>
        <taxon>Bacilli</taxon>
        <taxon>Bacillales</taxon>
        <taxon>Bacillaceae</taxon>
        <taxon>Aquibacillus</taxon>
    </lineage>
</organism>
<keyword evidence="1" id="KW-0472">Membrane</keyword>
<proteinExistence type="predicted"/>
<dbReference type="InterPro" id="IPR006938">
    <property type="entry name" value="DUF624"/>
</dbReference>
<evidence type="ECO:0000313" key="3">
    <source>
        <dbReference type="Proteomes" id="UP001145069"/>
    </source>
</evidence>
<feature type="transmembrane region" description="Helical" evidence="1">
    <location>
        <begin position="201"/>
        <end position="222"/>
    </location>
</feature>
<feature type="transmembrane region" description="Helical" evidence="1">
    <location>
        <begin position="132"/>
        <end position="159"/>
    </location>
</feature>
<feature type="transmembrane region" description="Helical" evidence="1">
    <location>
        <begin position="171"/>
        <end position="195"/>
    </location>
</feature>
<feature type="transmembrane region" description="Helical" evidence="1">
    <location>
        <begin position="50"/>
        <end position="76"/>
    </location>
</feature>
<evidence type="ECO:0000256" key="1">
    <source>
        <dbReference type="SAM" id="Phobius"/>
    </source>
</evidence>
<evidence type="ECO:0000313" key="2">
    <source>
        <dbReference type="EMBL" id="MDC3416619.1"/>
    </source>
</evidence>
<gene>
    <name evidence="2" type="ORF">NC799_06775</name>
</gene>
<dbReference type="EMBL" id="JAMQKC010000004">
    <property type="protein sequence ID" value="MDC3416619.1"/>
    <property type="molecule type" value="Genomic_DNA"/>
</dbReference>
<feature type="transmembrane region" description="Helical" evidence="1">
    <location>
        <begin position="16"/>
        <end position="44"/>
    </location>
</feature>
<comment type="caution">
    <text evidence="2">The sequence shown here is derived from an EMBL/GenBank/DDBJ whole genome shotgun (WGS) entry which is preliminary data.</text>
</comment>
<name>A0A9X4AEI8_9BACI</name>
<keyword evidence="1" id="KW-1133">Transmembrane helix</keyword>
<keyword evidence="1" id="KW-0812">Transmembrane</keyword>
<dbReference type="AlphaFoldDB" id="A0A9X4AEI8"/>
<feature type="transmembrane region" description="Helical" evidence="1">
    <location>
        <begin position="105"/>
        <end position="126"/>
    </location>
</feature>
<reference evidence="2" key="1">
    <citation type="submission" date="2022-06" db="EMBL/GenBank/DDBJ databases">
        <title>Aquibacillus sp. a new bacterium isolated from soil saline samples.</title>
        <authorList>
            <person name="Galisteo C."/>
            <person name="De La Haba R."/>
            <person name="Sanchez-Porro C."/>
            <person name="Ventosa A."/>
        </authorList>
    </citation>
    <scope>NUCLEOTIDE SEQUENCE</scope>
    <source>
        <strain evidence="2">3ASR75-54</strain>
    </source>
</reference>
<dbReference type="Proteomes" id="UP001145069">
    <property type="component" value="Unassembled WGS sequence"/>
</dbReference>
<dbReference type="Pfam" id="PF04854">
    <property type="entry name" value="DUF624"/>
    <property type="match status" value="1"/>
</dbReference>
<keyword evidence="3" id="KW-1185">Reference proteome</keyword>